<feature type="chain" id="PRO_5040897080" evidence="2">
    <location>
        <begin position="21"/>
        <end position="176"/>
    </location>
</feature>
<dbReference type="AlphaFoldDB" id="A0A9W9C1B8"/>
<reference evidence="3" key="1">
    <citation type="submission" date="2022-10" db="EMBL/GenBank/DDBJ databases">
        <title>Tapping the CABI collections for fungal endophytes: first genome assemblies for Collariella, Neodidymelliopsis, Ascochyta clinopodiicola, Didymella pomorum, Didymosphaeria variabile, Neocosmospora piperis and Neocucurbitaria cava.</title>
        <authorList>
            <person name="Hill R."/>
        </authorList>
    </citation>
    <scope>NUCLEOTIDE SEQUENCE</scope>
    <source>
        <strain evidence="3">IMI 360193</strain>
    </source>
</reference>
<dbReference type="EMBL" id="JAPEUV010000043">
    <property type="protein sequence ID" value="KAJ4336990.1"/>
    <property type="molecule type" value="Genomic_DNA"/>
</dbReference>
<sequence>MYLLPPTLLALLFSLTSASASPSPPLLDSDYAISLWPRDLLFYRQVKDLQTFDSALGGVRASSIMNSGIPDRPFDVDGSSFPDFKTAAQRSCDEQFQGCQKMANGAGGGGGGGNKNGGNNNGGNNNGDGKRDGKGGKDGGKDGGKGGKKRANGDGGKLTVNMCDDQRGMWLSSDPR</sequence>
<organism evidence="3 4">
    <name type="scientific">Didymella glomerata</name>
    <dbReference type="NCBI Taxonomy" id="749621"/>
    <lineage>
        <taxon>Eukaryota</taxon>
        <taxon>Fungi</taxon>
        <taxon>Dikarya</taxon>
        <taxon>Ascomycota</taxon>
        <taxon>Pezizomycotina</taxon>
        <taxon>Dothideomycetes</taxon>
        <taxon>Pleosporomycetidae</taxon>
        <taxon>Pleosporales</taxon>
        <taxon>Pleosporineae</taxon>
        <taxon>Didymellaceae</taxon>
        <taxon>Didymella</taxon>
    </lineage>
</organism>
<protein>
    <submittedName>
        <fullName evidence="3">Uncharacterized protein</fullName>
    </submittedName>
</protein>
<proteinExistence type="predicted"/>
<name>A0A9W9C1B8_9PLEO</name>
<evidence type="ECO:0000313" key="4">
    <source>
        <dbReference type="Proteomes" id="UP001140562"/>
    </source>
</evidence>
<dbReference type="OrthoDB" id="2153847at2759"/>
<gene>
    <name evidence="3" type="ORF">N0V87_005009</name>
</gene>
<evidence type="ECO:0000313" key="3">
    <source>
        <dbReference type="EMBL" id="KAJ4336990.1"/>
    </source>
</evidence>
<keyword evidence="4" id="KW-1185">Reference proteome</keyword>
<feature type="signal peptide" evidence="2">
    <location>
        <begin position="1"/>
        <end position="20"/>
    </location>
</feature>
<feature type="compositionally biased region" description="Basic and acidic residues" evidence="1">
    <location>
        <begin position="128"/>
        <end position="145"/>
    </location>
</feature>
<feature type="region of interest" description="Disordered" evidence="1">
    <location>
        <begin position="100"/>
        <end position="176"/>
    </location>
</feature>
<evidence type="ECO:0000256" key="2">
    <source>
        <dbReference type="SAM" id="SignalP"/>
    </source>
</evidence>
<keyword evidence="2" id="KW-0732">Signal</keyword>
<evidence type="ECO:0000256" key="1">
    <source>
        <dbReference type="SAM" id="MobiDB-lite"/>
    </source>
</evidence>
<feature type="compositionally biased region" description="Gly residues" evidence="1">
    <location>
        <begin position="105"/>
        <end position="126"/>
    </location>
</feature>
<dbReference type="Proteomes" id="UP001140562">
    <property type="component" value="Unassembled WGS sequence"/>
</dbReference>
<accession>A0A9W9C1B8</accession>
<comment type="caution">
    <text evidence="3">The sequence shown here is derived from an EMBL/GenBank/DDBJ whole genome shotgun (WGS) entry which is preliminary data.</text>
</comment>